<evidence type="ECO:0000313" key="2">
    <source>
        <dbReference type="Proteomes" id="UP000053820"/>
    </source>
</evidence>
<accession>A0A0C2PR80</accession>
<dbReference type="AlphaFoldDB" id="A0A0C2PR80"/>
<dbReference type="Proteomes" id="UP000053820">
    <property type="component" value="Unassembled WGS sequence"/>
</dbReference>
<keyword evidence="2" id="KW-1185">Reference proteome</keyword>
<protein>
    <submittedName>
        <fullName evidence="1">Uncharacterized protein</fullName>
    </submittedName>
</protein>
<organism evidence="1 2">
    <name type="scientific">Hydnomerulius pinastri MD-312</name>
    <dbReference type="NCBI Taxonomy" id="994086"/>
    <lineage>
        <taxon>Eukaryota</taxon>
        <taxon>Fungi</taxon>
        <taxon>Dikarya</taxon>
        <taxon>Basidiomycota</taxon>
        <taxon>Agaricomycotina</taxon>
        <taxon>Agaricomycetes</taxon>
        <taxon>Agaricomycetidae</taxon>
        <taxon>Boletales</taxon>
        <taxon>Boletales incertae sedis</taxon>
        <taxon>Leucogyrophana</taxon>
    </lineage>
</organism>
<reference evidence="1 2" key="1">
    <citation type="submission" date="2014-04" db="EMBL/GenBank/DDBJ databases">
        <title>Evolutionary Origins and Diversification of the Mycorrhizal Mutualists.</title>
        <authorList>
            <consortium name="DOE Joint Genome Institute"/>
            <consortium name="Mycorrhizal Genomics Consortium"/>
            <person name="Kohler A."/>
            <person name="Kuo A."/>
            <person name="Nagy L.G."/>
            <person name="Floudas D."/>
            <person name="Copeland A."/>
            <person name="Barry K.W."/>
            <person name="Cichocki N."/>
            <person name="Veneault-Fourrey C."/>
            <person name="LaButti K."/>
            <person name="Lindquist E.A."/>
            <person name="Lipzen A."/>
            <person name="Lundell T."/>
            <person name="Morin E."/>
            <person name="Murat C."/>
            <person name="Riley R."/>
            <person name="Ohm R."/>
            <person name="Sun H."/>
            <person name="Tunlid A."/>
            <person name="Henrissat B."/>
            <person name="Grigoriev I.V."/>
            <person name="Hibbett D.S."/>
            <person name="Martin F."/>
        </authorList>
    </citation>
    <scope>NUCLEOTIDE SEQUENCE [LARGE SCALE GENOMIC DNA]</scope>
    <source>
        <strain evidence="1 2">MD-312</strain>
    </source>
</reference>
<proteinExistence type="predicted"/>
<sequence>MSGTTKFTAEVTQAIVLSHWARIKAALAAPILLDNQLEYNKYLKLESHKAFQIAQNGDVTSLKMPALIMSISFQLNNKSEEEIGKFQQEDFSSDVLRLASNPWSIFATDKADLPTNVDISNTKTQWRQIYHKCAADAADAAKSTTSESIGDLLFQPPCTHCKKSLTTCIVVYQGRHIAGCERCTKDDCSALKVRQMYAHLFAVLLVVPTGGYHCLVEMGNFPINPVQQDSPFTLTLNACVEDIMQGLAEHGFTFAEADDMFVFIHQYINNMLSTDLPLLEPTQQVMIAHHGYVQSPGIVAVSLEYLAQGSAQVALSTEGPPYKLMQGVLSSTGGAPLTMGVPPTTLGL</sequence>
<dbReference type="HOGENOM" id="CLU_797079_0_0_1"/>
<dbReference type="EMBL" id="KN840267">
    <property type="protein sequence ID" value="KIJ57563.1"/>
    <property type="molecule type" value="Genomic_DNA"/>
</dbReference>
<name>A0A0C2PR80_9AGAM</name>
<gene>
    <name evidence="1" type="ORF">HYDPIDRAFT_34985</name>
</gene>
<evidence type="ECO:0000313" key="1">
    <source>
        <dbReference type="EMBL" id="KIJ57563.1"/>
    </source>
</evidence>